<reference evidence="2 3" key="1">
    <citation type="submission" date="2018-05" db="EMBL/GenBank/DDBJ databases">
        <title>Genomic Encyclopedia of Archaeal and Bacterial Type Strains, Phase II (KMG-II): from individual species to whole genera.</title>
        <authorList>
            <person name="Goeker M."/>
        </authorList>
    </citation>
    <scope>NUCLEOTIDE SEQUENCE [LARGE SCALE GENOMIC DNA]</scope>
    <source>
        <strain evidence="2 3">DSM 19975</strain>
    </source>
</reference>
<keyword evidence="3" id="KW-1185">Reference proteome</keyword>
<gene>
    <name evidence="2" type="ORF">LX99_00657</name>
</gene>
<evidence type="ECO:0000313" key="3">
    <source>
        <dbReference type="Proteomes" id="UP000245678"/>
    </source>
</evidence>
<organism evidence="2 3">
    <name type="scientific">Mucilaginibacter oryzae</name>
    <dbReference type="NCBI Taxonomy" id="468058"/>
    <lineage>
        <taxon>Bacteria</taxon>
        <taxon>Pseudomonadati</taxon>
        <taxon>Bacteroidota</taxon>
        <taxon>Sphingobacteriia</taxon>
        <taxon>Sphingobacteriales</taxon>
        <taxon>Sphingobacteriaceae</taxon>
        <taxon>Mucilaginibacter</taxon>
    </lineage>
</organism>
<dbReference type="Proteomes" id="UP000245678">
    <property type="component" value="Unassembled WGS sequence"/>
</dbReference>
<comment type="caution">
    <text evidence="2">The sequence shown here is derived from an EMBL/GenBank/DDBJ whole genome shotgun (WGS) entry which is preliminary data.</text>
</comment>
<feature type="transmembrane region" description="Helical" evidence="1">
    <location>
        <begin position="12"/>
        <end position="33"/>
    </location>
</feature>
<dbReference type="AlphaFoldDB" id="A0A316HJ72"/>
<keyword evidence="1" id="KW-1133">Transmembrane helix</keyword>
<feature type="transmembrane region" description="Helical" evidence="1">
    <location>
        <begin position="45"/>
        <end position="63"/>
    </location>
</feature>
<keyword evidence="1" id="KW-0472">Membrane</keyword>
<evidence type="ECO:0000313" key="2">
    <source>
        <dbReference type="EMBL" id="PWK80193.1"/>
    </source>
</evidence>
<proteinExistence type="predicted"/>
<evidence type="ECO:0000256" key="1">
    <source>
        <dbReference type="SAM" id="Phobius"/>
    </source>
</evidence>
<dbReference type="RefSeq" id="WP_022832005.1">
    <property type="nucleotide sequence ID" value="NZ_QGHA01000001.1"/>
</dbReference>
<protein>
    <submittedName>
        <fullName evidence="2">Uncharacterized protein</fullName>
    </submittedName>
</protein>
<sequence>MTKIKEILERLGITAQNTLFTLAFFTGTIFTYFEIDLYRLTFIPIYIPLLIWTFSGLAFTPVFRKKLPKYLITHIKKGHLFYQFIFNTLAWGGIVLYLFMWLNFHFAGRQQFKAELRSIEDGNYWERHERDPYPYRVVNYKGINKTLIFSQDTFAYELYTVTVVLRKGLFGFDIIESKTLSK</sequence>
<dbReference type="EMBL" id="QGHA01000001">
    <property type="protein sequence ID" value="PWK80193.1"/>
    <property type="molecule type" value="Genomic_DNA"/>
</dbReference>
<name>A0A316HJ72_9SPHI</name>
<accession>A0A316HJ72</accession>
<keyword evidence="1" id="KW-0812">Transmembrane</keyword>
<feature type="transmembrane region" description="Helical" evidence="1">
    <location>
        <begin position="84"/>
        <end position="104"/>
    </location>
</feature>